<dbReference type="FunFam" id="1.10.10.10:FF:000001">
    <property type="entry name" value="LysR family transcriptional regulator"/>
    <property type="match status" value="1"/>
</dbReference>
<dbReference type="Gene3D" id="1.10.10.10">
    <property type="entry name" value="Winged helix-like DNA-binding domain superfamily/Winged helix DNA-binding domain"/>
    <property type="match status" value="1"/>
</dbReference>
<dbReference type="PANTHER" id="PTHR30419:SF8">
    <property type="entry name" value="NITROGEN ASSIMILATION TRANSCRIPTIONAL ACTIVATOR-RELATED"/>
    <property type="match status" value="1"/>
</dbReference>
<dbReference type="Proteomes" id="UP000182429">
    <property type="component" value="Unassembled WGS sequence"/>
</dbReference>
<gene>
    <name evidence="6" type="ORF">SAMN04487759_1179</name>
</gene>
<dbReference type="SUPFAM" id="SSF46785">
    <property type="entry name" value="Winged helix' DNA-binding domain"/>
    <property type="match status" value="1"/>
</dbReference>
<evidence type="ECO:0000256" key="3">
    <source>
        <dbReference type="ARBA" id="ARBA00023125"/>
    </source>
</evidence>
<dbReference type="InterPro" id="IPR000847">
    <property type="entry name" value="LysR_HTH_N"/>
</dbReference>
<dbReference type="PANTHER" id="PTHR30419">
    <property type="entry name" value="HTH-TYPE TRANSCRIPTIONAL REGULATOR YBHD"/>
    <property type="match status" value="1"/>
</dbReference>
<dbReference type="Gene3D" id="3.40.190.10">
    <property type="entry name" value="Periplasmic binding protein-like II"/>
    <property type="match status" value="2"/>
</dbReference>
<dbReference type="PROSITE" id="PS50931">
    <property type="entry name" value="HTH_LYSR"/>
    <property type="match status" value="1"/>
</dbReference>
<protein>
    <submittedName>
        <fullName evidence="6">DNA-binding transcriptional regulator, LysR family</fullName>
    </submittedName>
</protein>
<dbReference type="PRINTS" id="PR00039">
    <property type="entry name" value="HTHLYSR"/>
</dbReference>
<dbReference type="AlphaFoldDB" id="A0A1H2TY40"/>
<sequence length="298" mass="34263">MEIRTLRYFLEVAREENMTRAAEILHISQPALSKQLKSLEEELGKKLFTRHSFSIKLTDEGILLKKRAEDLVLLADRIKNEFISLDDITGGELYLGLAESYQIQYLAREISSLKKQYPSLKYSISSGDSEQVLEKLDKGLLDFVVLAELPDTTKYESLIFPYSDKWGVVMPDDVPLSKKKTIHVDDLISLPLFCSGQAWINDIPRWAKDKMDKLHLEGSFKLSYNASFFAKEHLGYLLTFDKLIDTSPGSGLVFRPLDPQLETNLYLVWKKYQTFSPIAELFLKQITENFKKADYTDV</sequence>
<keyword evidence="2" id="KW-0805">Transcription regulation</keyword>
<dbReference type="InterPro" id="IPR036388">
    <property type="entry name" value="WH-like_DNA-bd_sf"/>
</dbReference>
<dbReference type="InterPro" id="IPR036390">
    <property type="entry name" value="WH_DNA-bd_sf"/>
</dbReference>
<dbReference type="RefSeq" id="WP_074686411.1">
    <property type="nucleotide sequence ID" value="NZ_FNNF01000017.1"/>
</dbReference>
<dbReference type="GO" id="GO:0005829">
    <property type="term" value="C:cytosol"/>
    <property type="evidence" value="ECO:0007669"/>
    <property type="project" value="TreeGrafter"/>
</dbReference>
<evidence type="ECO:0000313" key="7">
    <source>
        <dbReference type="Proteomes" id="UP000182429"/>
    </source>
</evidence>
<keyword evidence="4" id="KW-0804">Transcription</keyword>
<name>A0A1H2TY40_9FIRM</name>
<evidence type="ECO:0000256" key="2">
    <source>
        <dbReference type="ARBA" id="ARBA00023015"/>
    </source>
</evidence>
<proteinExistence type="inferred from homology"/>
<feature type="domain" description="HTH lysR-type" evidence="5">
    <location>
        <begin position="1"/>
        <end position="58"/>
    </location>
</feature>
<keyword evidence="3 6" id="KW-0238">DNA-binding</keyword>
<dbReference type="InterPro" id="IPR050950">
    <property type="entry name" value="HTH-type_LysR_regulators"/>
</dbReference>
<dbReference type="GO" id="GO:0003700">
    <property type="term" value="F:DNA-binding transcription factor activity"/>
    <property type="evidence" value="ECO:0007669"/>
    <property type="project" value="InterPro"/>
</dbReference>
<dbReference type="OrthoDB" id="9803714at2"/>
<dbReference type="InterPro" id="IPR005119">
    <property type="entry name" value="LysR_subst-bd"/>
</dbReference>
<dbReference type="EMBL" id="FNNF01000017">
    <property type="protein sequence ID" value="SDW48896.1"/>
    <property type="molecule type" value="Genomic_DNA"/>
</dbReference>
<evidence type="ECO:0000259" key="5">
    <source>
        <dbReference type="PROSITE" id="PS50931"/>
    </source>
</evidence>
<comment type="similarity">
    <text evidence="1">Belongs to the LysR transcriptional regulatory family.</text>
</comment>
<evidence type="ECO:0000256" key="1">
    <source>
        <dbReference type="ARBA" id="ARBA00009437"/>
    </source>
</evidence>
<evidence type="ECO:0000313" key="6">
    <source>
        <dbReference type="EMBL" id="SDW48896.1"/>
    </source>
</evidence>
<dbReference type="STRING" id="1630.SAMN05216514_11218"/>
<accession>A0A1H2TY40</accession>
<organism evidence="6 7">
    <name type="scientific">Kandleria vitulina</name>
    <dbReference type="NCBI Taxonomy" id="1630"/>
    <lineage>
        <taxon>Bacteria</taxon>
        <taxon>Bacillati</taxon>
        <taxon>Bacillota</taxon>
        <taxon>Erysipelotrichia</taxon>
        <taxon>Erysipelotrichales</taxon>
        <taxon>Coprobacillaceae</taxon>
        <taxon>Kandleria</taxon>
    </lineage>
</organism>
<reference evidence="6 7" key="1">
    <citation type="submission" date="2016-10" db="EMBL/GenBank/DDBJ databases">
        <authorList>
            <person name="de Groot N.N."/>
        </authorList>
    </citation>
    <scope>NUCLEOTIDE SEQUENCE [LARGE SCALE GENOMIC DNA]</scope>
    <source>
        <strain evidence="6 7">S3b</strain>
    </source>
</reference>
<dbReference type="eggNOG" id="COG0583">
    <property type="taxonomic scope" value="Bacteria"/>
</dbReference>
<dbReference type="Pfam" id="PF00126">
    <property type="entry name" value="HTH_1"/>
    <property type="match status" value="1"/>
</dbReference>
<dbReference type="Pfam" id="PF03466">
    <property type="entry name" value="LysR_substrate"/>
    <property type="match status" value="1"/>
</dbReference>
<dbReference type="SUPFAM" id="SSF53850">
    <property type="entry name" value="Periplasmic binding protein-like II"/>
    <property type="match status" value="1"/>
</dbReference>
<evidence type="ECO:0000256" key="4">
    <source>
        <dbReference type="ARBA" id="ARBA00023163"/>
    </source>
</evidence>
<dbReference type="CDD" id="cd05466">
    <property type="entry name" value="PBP2_LTTR_substrate"/>
    <property type="match status" value="1"/>
</dbReference>
<dbReference type="GO" id="GO:0003677">
    <property type="term" value="F:DNA binding"/>
    <property type="evidence" value="ECO:0007669"/>
    <property type="project" value="UniProtKB-KW"/>
</dbReference>